<feature type="compositionally biased region" description="Gly residues" evidence="1">
    <location>
        <begin position="328"/>
        <end position="338"/>
    </location>
</feature>
<reference evidence="2 3" key="1">
    <citation type="submission" date="2019-07" db="EMBL/GenBank/DDBJ databases">
        <title>De Novo Assembly of kiwifruit Actinidia rufa.</title>
        <authorList>
            <person name="Sugita-Konishi S."/>
            <person name="Sato K."/>
            <person name="Mori E."/>
            <person name="Abe Y."/>
            <person name="Kisaki G."/>
            <person name="Hamano K."/>
            <person name="Suezawa K."/>
            <person name="Otani M."/>
            <person name="Fukuda T."/>
            <person name="Manabe T."/>
            <person name="Gomi K."/>
            <person name="Tabuchi M."/>
            <person name="Akimitsu K."/>
            <person name="Kataoka I."/>
        </authorList>
    </citation>
    <scope>NUCLEOTIDE SEQUENCE [LARGE SCALE GENOMIC DNA]</scope>
    <source>
        <strain evidence="3">cv. Fuchu</strain>
    </source>
</reference>
<gene>
    <name evidence="2" type="ORF">Acr_11g0008050</name>
</gene>
<evidence type="ECO:0000313" key="3">
    <source>
        <dbReference type="Proteomes" id="UP000585474"/>
    </source>
</evidence>
<evidence type="ECO:0000256" key="1">
    <source>
        <dbReference type="SAM" id="MobiDB-lite"/>
    </source>
</evidence>
<feature type="region of interest" description="Disordered" evidence="1">
    <location>
        <begin position="292"/>
        <end position="338"/>
    </location>
</feature>
<sequence>MLNLSVGARPPLMGSLQAFLGLGDLGCPRIRFPDEMVPHWLNIEFNRAQRLVHDDVAMMKFRSFYDIPNDVLIERPSPNEVATSRGLHPGFGKFCSHRACSGHINVKERATVQCLRFVLHMYNVEEEGEEVEQVVGVAILVNLPVMYPVLIILDEEGPADPKFSSVPPAIKDEVDHSFVRGKGVDSNSKVDIPLKAKNLDNAFAPQKSKVVLAHIVQDPIPIQVPALVPGLAVMPPQDVTDLVVGDSVEAGNLWQDGQSTTRSGRVSKVAKLPPNIFHACWIAYLKELSTPSEEYANQPTEKEAEDEGEVGDQDAREEGKLGVKAKGYGDGGVSGRAL</sequence>
<dbReference type="EMBL" id="BJWL01000011">
    <property type="protein sequence ID" value="GFY96499.1"/>
    <property type="molecule type" value="Genomic_DNA"/>
</dbReference>
<dbReference type="Proteomes" id="UP000585474">
    <property type="component" value="Unassembled WGS sequence"/>
</dbReference>
<dbReference type="AlphaFoldDB" id="A0A7J0FEA4"/>
<evidence type="ECO:0000313" key="2">
    <source>
        <dbReference type="EMBL" id="GFY96499.1"/>
    </source>
</evidence>
<accession>A0A7J0FEA4</accession>
<name>A0A7J0FEA4_9ERIC</name>
<comment type="caution">
    <text evidence="2">The sequence shown here is derived from an EMBL/GenBank/DDBJ whole genome shotgun (WGS) entry which is preliminary data.</text>
</comment>
<protein>
    <submittedName>
        <fullName evidence="2">Uncharacterized protein</fullName>
    </submittedName>
</protein>
<organism evidence="2 3">
    <name type="scientific">Actinidia rufa</name>
    <dbReference type="NCBI Taxonomy" id="165716"/>
    <lineage>
        <taxon>Eukaryota</taxon>
        <taxon>Viridiplantae</taxon>
        <taxon>Streptophyta</taxon>
        <taxon>Embryophyta</taxon>
        <taxon>Tracheophyta</taxon>
        <taxon>Spermatophyta</taxon>
        <taxon>Magnoliopsida</taxon>
        <taxon>eudicotyledons</taxon>
        <taxon>Gunneridae</taxon>
        <taxon>Pentapetalae</taxon>
        <taxon>asterids</taxon>
        <taxon>Ericales</taxon>
        <taxon>Actinidiaceae</taxon>
        <taxon>Actinidia</taxon>
    </lineage>
</organism>
<feature type="compositionally biased region" description="Acidic residues" evidence="1">
    <location>
        <begin position="303"/>
        <end position="312"/>
    </location>
</feature>
<proteinExistence type="predicted"/>
<keyword evidence="3" id="KW-1185">Reference proteome</keyword>